<comment type="caution">
    <text evidence="1">The sequence shown here is derived from an EMBL/GenBank/DDBJ whole genome shotgun (WGS) entry which is preliminary data.</text>
</comment>
<accession>A0A428MS45</accession>
<dbReference type="OrthoDB" id="2886653at2"/>
<reference evidence="1 2" key="1">
    <citation type="submission" date="2018-10" db="EMBL/GenBank/DDBJ databases">
        <title>Draft genome sequence of Bacillus salarius IM0101, isolated from a hypersaline soil in Inner Mongolia, China.</title>
        <authorList>
            <person name="Yamprayoonswat W."/>
            <person name="Boonvisut S."/>
            <person name="Jumpathong W."/>
            <person name="Sittihan S."/>
            <person name="Ruangsuj P."/>
            <person name="Wanthongcharoen S."/>
            <person name="Thongpramul N."/>
            <person name="Pimmason S."/>
            <person name="Yu B."/>
            <person name="Yasawong M."/>
        </authorList>
    </citation>
    <scope>NUCLEOTIDE SEQUENCE [LARGE SCALE GENOMIC DNA]</scope>
    <source>
        <strain evidence="1 2">IM0101</strain>
    </source>
</reference>
<dbReference type="InterPro" id="IPR019700">
    <property type="entry name" value="Sigma-G_inhibitor_Gin"/>
</dbReference>
<keyword evidence="2" id="KW-1185">Reference proteome</keyword>
<dbReference type="Pfam" id="PF10764">
    <property type="entry name" value="Gin"/>
    <property type="match status" value="1"/>
</dbReference>
<name>A0A428MS45_9BACI</name>
<evidence type="ECO:0000313" key="2">
    <source>
        <dbReference type="Proteomes" id="UP000275076"/>
    </source>
</evidence>
<evidence type="ECO:0000313" key="1">
    <source>
        <dbReference type="EMBL" id="RSL28772.1"/>
    </source>
</evidence>
<gene>
    <name evidence="1" type="ORF">D7Z54_34720</name>
</gene>
<proteinExistence type="predicted"/>
<dbReference type="AlphaFoldDB" id="A0A428MS45"/>
<protein>
    <submittedName>
        <fullName evidence="1">Sigma factor G inhibitor Gin</fullName>
    </submittedName>
</protein>
<dbReference type="Proteomes" id="UP000275076">
    <property type="component" value="Unassembled WGS sequence"/>
</dbReference>
<organism evidence="1 2">
    <name type="scientific">Salibacterium salarium</name>
    <dbReference type="NCBI Taxonomy" id="284579"/>
    <lineage>
        <taxon>Bacteria</taxon>
        <taxon>Bacillati</taxon>
        <taxon>Bacillota</taxon>
        <taxon>Bacilli</taxon>
        <taxon>Bacillales</taxon>
        <taxon>Bacillaceae</taxon>
    </lineage>
</organism>
<dbReference type="EMBL" id="RBVX01000166">
    <property type="protein sequence ID" value="RSL28772.1"/>
    <property type="molecule type" value="Genomic_DNA"/>
</dbReference>
<sequence length="81" mass="9586">MNTRIILGKNKIHRRCVRMKNSEWTERCVLCESYETRGIHILESFLCHQCERAIVRLEPEDPAYKETIQKLRKIKASALLS</sequence>